<evidence type="ECO:0000256" key="5">
    <source>
        <dbReference type="ARBA" id="ARBA00023194"/>
    </source>
</evidence>
<evidence type="ECO:0000256" key="6">
    <source>
        <dbReference type="ARBA" id="ARBA00023268"/>
    </source>
</evidence>
<dbReference type="InterPro" id="IPR020806">
    <property type="entry name" value="PKS_PP-bd"/>
</dbReference>
<dbReference type="Gene3D" id="3.40.47.10">
    <property type="match status" value="2"/>
</dbReference>
<evidence type="ECO:0000313" key="11">
    <source>
        <dbReference type="Proteomes" id="UP000431826"/>
    </source>
</evidence>
<dbReference type="NCBIfam" id="NF045894">
    <property type="entry name" value="PKS_plus_SDR"/>
    <property type="match status" value="1"/>
</dbReference>
<keyword evidence="5" id="KW-0045">Antibiotic biosynthesis</keyword>
<dbReference type="InterPro" id="IPR001227">
    <property type="entry name" value="Ac_transferase_dom_sf"/>
</dbReference>
<sequence>MANEERLRDYLKWVTADLHEARRRLQELESQHQEPVAIVGMSCRFPGGVSSPEEFWRLLQSGEDAISEWPRDRGWDADALYDPESHGSGTSYSCKGGFVYDATEFDPGFFGITPREALAMDPQQRLLLEASWEAFEGAGIDALGVRGSRSGVFVGCSGQEYGAGLRDVPDDVRGHLLTGNSTSVVSGRVAYALGLEGPAVTVDTACSSSLVALHLAAQALRSDECTLALAGGVTVMSTPGAFIEFSRQRALAADGRCKAFAEAADGTGWAEGVGMLVLERLSDARRNGHRVLAVVRGTAVNQDGASNGLTAPNGPSQQRVIRQALASAGLSASDVDAVEAHGTGTSLGDPIEAQALLATYGQDRDEDRPLWLGSAKSNIGHTQAAAGVAGVIKMVLALQHGVLPQTLHVDEPSSHVDWSAGNVRLLTEAVGWPENDRPGRAAVSAFGVSGTNAHAVLEQAPEAEPIHEEGQPDAKTEPVRLPLLPWVLSARSDSALRDQAGRLLAHVDAHPEYDIRDLARSLASTRAALENRAVMVGSSREELIAGLGALARDEHVDGLVRCTAQAGAKTAFLFTGQGAQRLGMGRELYDAFPVFADAFDAVCAYFDGELATPLRDVVFGEDAERLDRTGFAQPALFALEVALFRLVESFGVRPDFLVGHSVGELAAAHVAGVLSLEDACRLVAARGRLMQALPAGGAMVSLQAAEDEVVPLLQGQEQWVSIAAVNGPRAVVVSGVESAVLEIAGRFESEGRKVKRLRVSHAFHSPLMEPMLDEFRSVAESVTYAEPRIPVVSNVTGELATAEQLTSPDYWVRHVRTAVRFADGIRWLEEHSVARYLEIGPDGTLTAMTQACADSPTQMTVPTMRRDRLETSHMVMALAQLHAHGAVLDWAALLPGTQPVDLPTYPFQRDRYWLEASGTEDEGRVARVLDGADARFWEAIERGDTAALAGELAIAGDASWDEALSALSSWRRQQRERSVVDGWRYRVEWKPLVAQSGGVLGGRWLALAAAGDAYSEAVVDGLAARGVRVERVEWAADVDRGVLAERLRDAAGDEAVTGVLAVGAVDAMCAAVLVQAQGDAGVGGRLWVVTRGAVCVGRSDDGPDPVQAAVWGLGRVAALEYPDRWGGLVDLPDVVDRRALDRLAGVLAEAAEDQVAVRASGVFGRRLAHAPAPAPAHAGESADGWRPRGTVLITGGTGALGARVARWVAERGAEHVVLTSRRGPEAPGAVELEAELSGLGVRVTVVACDVADPEAVGALLSEHPVDAVFHAAAVLDDGVLDSLTTERFATVMRAKAASAVNLHEATRDRDLSAFVLFSSFAGTIGAAGQANYAAANAFLDALAEQRAAEGLSATSIAWGPWGEIGMASDASMAQRMRRGGVSPLRPDLAVDALQNAICSGTPGLLIADITWADFRSAFAAVRPSPLLGDLPEMRTEVEPAAGTGGEDRQSELRQQLAGVEAAEQERVLTDLVRSYAAGVLHYAGPAGVPPNRPFRDLGVDSLLAVELRNALSLACGITLSATVVFDYPTPAALAGFLRTRIAPAQDNVEQRIMPSVVEGDPIAIVGMSCRFPGGVDCPEAFWELLSDGVDAVGEFPVDRGWDLNAVYDPDPENSGTSYVNAGGFLKHVDRFEPAFFGMSPREAVATDPQQRLLLETSWEAIERSGIDPQTLRGSRAGVFVGTNGQDYPALLANSPDDFDGYIGTGNAASVVSGRVAYTFGLEGPAVTVDTACSSSLVALHWAVQALRSGECDMALVGGVTVMSTPGAFIRVQQAARVGC</sequence>
<keyword evidence="4" id="KW-0808">Transferase</keyword>
<dbReference type="GO" id="GO:0004312">
    <property type="term" value="F:fatty acid synthase activity"/>
    <property type="evidence" value="ECO:0007669"/>
    <property type="project" value="TreeGrafter"/>
</dbReference>
<protein>
    <recommendedName>
        <fullName evidence="12">Polyketide synthase</fullName>
    </recommendedName>
</protein>
<accession>A0A640V0H1</accession>
<dbReference type="InterPro" id="IPR020841">
    <property type="entry name" value="PKS_Beta-ketoAc_synthase_dom"/>
</dbReference>
<dbReference type="Pfam" id="PF08990">
    <property type="entry name" value="Docking"/>
    <property type="match status" value="1"/>
</dbReference>
<dbReference type="InterPro" id="IPR057326">
    <property type="entry name" value="KR_dom"/>
</dbReference>
<evidence type="ECO:0008006" key="12">
    <source>
        <dbReference type="Google" id="ProtNLM"/>
    </source>
</evidence>
<dbReference type="InterPro" id="IPR009081">
    <property type="entry name" value="PP-bd_ACP"/>
</dbReference>
<dbReference type="OrthoDB" id="9778690at2"/>
<comment type="cofactor">
    <cofactor evidence="1">
        <name>pantetheine 4'-phosphate</name>
        <dbReference type="ChEBI" id="CHEBI:47942"/>
    </cofactor>
</comment>
<dbReference type="SMART" id="SM00825">
    <property type="entry name" value="PKS_KS"/>
    <property type="match status" value="2"/>
</dbReference>
<evidence type="ECO:0000256" key="1">
    <source>
        <dbReference type="ARBA" id="ARBA00001957"/>
    </source>
</evidence>
<dbReference type="SUPFAM" id="SSF101173">
    <property type="entry name" value="Docking domain B of the erythromycin polyketide synthase (DEBS)"/>
    <property type="match status" value="1"/>
</dbReference>
<evidence type="ECO:0000259" key="9">
    <source>
        <dbReference type="PROSITE" id="PS52004"/>
    </source>
</evidence>
<dbReference type="Pfam" id="PF00109">
    <property type="entry name" value="ketoacyl-synt"/>
    <property type="match status" value="2"/>
</dbReference>
<dbReference type="FunFam" id="1.10.1200.10:FF:000007">
    <property type="entry name" value="Probable polyketide synthase pks17"/>
    <property type="match status" value="1"/>
</dbReference>
<keyword evidence="6" id="KW-0511">Multifunctional enzyme</keyword>
<dbReference type="CDD" id="cd00833">
    <property type="entry name" value="PKS"/>
    <property type="match status" value="2"/>
</dbReference>
<evidence type="ECO:0000256" key="7">
    <source>
        <dbReference type="ARBA" id="ARBA00023315"/>
    </source>
</evidence>
<dbReference type="Pfam" id="PF00550">
    <property type="entry name" value="PP-binding"/>
    <property type="match status" value="1"/>
</dbReference>
<keyword evidence="2" id="KW-0596">Phosphopantetheine</keyword>
<dbReference type="InterPro" id="IPR018201">
    <property type="entry name" value="Ketoacyl_synth_AS"/>
</dbReference>
<feature type="domain" description="Ketosynthase family 3 (KS3)" evidence="9">
    <location>
        <begin position="1559"/>
        <end position="1779"/>
    </location>
</feature>
<dbReference type="InterPro" id="IPR014043">
    <property type="entry name" value="Acyl_transferase_dom"/>
</dbReference>
<dbReference type="InterPro" id="IPR016036">
    <property type="entry name" value="Malonyl_transacylase_ACP-bd"/>
</dbReference>
<dbReference type="InterPro" id="IPR014031">
    <property type="entry name" value="Ketoacyl_synth_C"/>
</dbReference>
<dbReference type="SUPFAM" id="SSF55048">
    <property type="entry name" value="Probable ACP-binding domain of malonyl-CoA ACP transacylase"/>
    <property type="match status" value="1"/>
</dbReference>
<dbReference type="InterPro" id="IPR036299">
    <property type="entry name" value="Polyketide_synth_docking_sf"/>
</dbReference>
<dbReference type="InterPro" id="IPR032821">
    <property type="entry name" value="PKS_assoc"/>
</dbReference>
<dbReference type="SUPFAM" id="SSF53901">
    <property type="entry name" value="Thiolase-like"/>
    <property type="match status" value="2"/>
</dbReference>
<dbReference type="Gene3D" id="1.10.1200.10">
    <property type="entry name" value="ACP-like"/>
    <property type="match status" value="1"/>
</dbReference>
<organism evidence="10 11">
    <name type="scientific">Streptomyces tubercidicus</name>
    <dbReference type="NCBI Taxonomy" id="47759"/>
    <lineage>
        <taxon>Bacteria</taxon>
        <taxon>Bacillati</taxon>
        <taxon>Actinomycetota</taxon>
        <taxon>Actinomycetes</taxon>
        <taxon>Kitasatosporales</taxon>
        <taxon>Streptomycetaceae</taxon>
        <taxon>Streptomyces</taxon>
    </lineage>
</organism>
<dbReference type="Pfam" id="PF18369">
    <property type="entry name" value="PKS_DE"/>
    <property type="match status" value="1"/>
</dbReference>
<dbReference type="InterPro" id="IPR036291">
    <property type="entry name" value="NAD(P)-bd_dom_sf"/>
</dbReference>
<keyword evidence="11" id="KW-1185">Reference proteome</keyword>
<dbReference type="SMART" id="SM00822">
    <property type="entry name" value="PKS_KR"/>
    <property type="match status" value="1"/>
</dbReference>
<dbReference type="InterPro" id="IPR036736">
    <property type="entry name" value="ACP-like_sf"/>
</dbReference>
<dbReference type="Gene3D" id="3.40.366.10">
    <property type="entry name" value="Malonyl-Coenzyme A Acyl Carrier Protein, domain 2"/>
    <property type="match status" value="1"/>
</dbReference>
<dbReference type="SUPFAM" id="SSF47336">
    <property type="entry name" value="ACP-like"/>
    <property type="match status" value="1"/>
</dbReference>
<evidence type="ECO:0000256" key="3">
    <source>
        <dbReference type="ARBA" id="ARBA00022553"/>
    </source>
</evidence>
<dbReference type="PANTHER" id="PTHR43775">
    <property type="entry name" value="FATTY ACID SYNTHASE"/>
    <property type="match status" value="1"/>
</dbReference>
<dbReference type="Pfam" id="PF00698">
    <property type="entry name" value="Acyl_transf_1"/>
    <property type="match status" value="1"/>
</dbReference>
<proteinExistence type="predicted"/>
<feature type="domain" description="Carrier" evidence="8">
    <location>
        <begin position="1466"/>
        <end position="1541"/>
    </location>
</feature>
<dbReference type="InterPro" id="IPR006162">
    <property type="entry name" value="Ppantetheine_attach_site"/>
</dbReference>
<dbReference type="PROSITE" id="PS00606">
    <property type="entry name" value="KS3_1"/>
    <property type="match status" value="2"/>
</dbReference>
<dbReference type="PROSITE" id="PS50075">
    <property type="entry name" value="CARRIER"/>
    <property type="match status" value="1"/>
</dbReference>
<evidence type="ECO:0000256" key="4">
    <source>
        <dbReference type="ARBA" id="ARBA00022679"/>
    </source>
</evidence>
<dbReference type="EMBL" id="BLIR01000003">
    <property type="protein sequence ID" value="GFE41883.1"/>
    <property type="molecule type" value="Genomic_DNA"/>
</dbReference>
<reference evidence="10 11" key="1">
    <citation type="submission" date="2019-12" db="EMBL/GenBank/DDBJ databases">
        <title>Whole genome shotgun sequence of Streptomyces tubercidicus NBRC 13090.</title>
        <authorList>
            <person name="Ichikawa N."/>
            <person name="Kimura A."/>
            <person name="Kitahashi Y."/>
            <person name="Komaki H."/>
            <person name="Tamura T."/>
        </authorList>
    </citation>
    <scope>NUCLEOTIDE SEQUENCE [LARGE SCALE GENOMIC DNA]</scope>
    <source>
        <strain evidence="10 11">NBRC 13090</strain>
    </source>
</reference>
<dbReference type="PROSITE" id="PS00012">
    <property type="entry name" value="PHOSPHOPANTETHEINE"/>
    <property type="match status" value="1"/>
</dbReference>
<dbReference type="Pfam" id="PF02801">
    <property type="entry name" value="Ketoacyl-synt_C"/>
    <property type="match status" value="1"/>
</dbReference>
<dbReference type="SMART" id="SM01294">
    <property type="entry name" value="PKS_PP_betabranch"/>
    <property type="match status" value="1"/>
</dbReference>
<dbReference type="Pfam" id="PF16197">
    <property type="entry name" value="KAsynt_C_assoc"/>
    <property type="match status" value="1"/>
</dbReference>
<comment type="caution">
    <text evidence="10">The sequence shown here is derived from an EMBL/GenBank/DDBJ whole genome shotgun (WGS) entry which is preliminary data.</text>
</comment>
<dbReference type="InterPro" id="IPR013968">
    <property type="entry name" value="PKS_KR"/>
</dbReference>
<dbReference type="GO" id="GO:0004315">
    <property type="term" value="F:3-oxoacyl-[acyl-carrier-protein] synthase activity"/>
    <property type="evidence" value="ECO:0007669"/>
    <property type="project" value="InterPro"/>
</dbReference>
<gene>
    <name evidence="10" type="ORF">Stube_65560</name>
</gene>
<dbReference type="GO" id="GO:0031177">
    <property type="term" value="F:phosphopantetheine binding"/>
    <property type="evidence" value="ECO:0007669"/>
    <property type="project" value="InterPro"/>
</dbReference>
<dbReference type="RefSeq" id="WP_159748941.1">
    <property type="nucleotide sequence ID" value="NZ_BLIR01000003.1"/>
</dbReference>
<dbReference type="PROSITE" id="PS52004">
    <property type="entry name" value="KS3_2"/>
    <property type="match status" value="2"/>
</dbReference>
<dbReference type="Proteomes" id="UP000431826">
    <property type="component" value="Unassembled WGS sequence"/>
</dbReference>
<dbReference type="GO" id="GO:0006633">
    <property type="term" value="P:fatty acid biosynthetic process"/>
    <property type="evidence" value="ECO:0007669"/>
    <property type="project" value="InterPro"/>
</dbReference>
<dbReference type="FunFam" id="3.40.366.10:FF:000002">
    <property type="entry name" value="Probable polyketide synthase 2"/>
    <property type="match status" value="1"/>
</dbReference>
<dbReference type="PANTHER" id="PTHR43775:SF51">
    <property type="entry name" value="INACTIVE PHENOLPHTHIOCEROL SYNTHESIS POLYKETIDE SYNTHASE TYPE I PKS1-RELATED"/>
    <property type="match status" value="1"/>
</dbReference>
<dbReference type="SUPFAM" id="SSF52151">
    <property type="entry name" value="FabD/lysophospholipase-like"/>
    <property type="match status" value="1"/>
</dbReference>
<evidence type="ECO:0000313" key="10">
    <source>
        <dbReference type="EMBL" id="GFE41883.1"/>
    </source>
</evidence>
<dbReference type="InterPro" id="IPR016035">
    <property type="entry name" value="Acyl_Trfase/lysoPLipase"/>
</dbReference>
<evidence type="ECO:0000256" key="2">
    <source>
        <dbReference type="ARBA" id="ARBA00022450"/>
    </source>
</evidence>
<dbReference type="InterPro" id="IPR041618">
    <property type="entry name" value="PKS_DE"/>
</dbReference>
<keyword evidence="7" id="KW-0012">Acyltransferase</keyword>
<dbReference type="SMART" id="SM00823">
    <property type="entry name" value="PKS_PP"/>
    <property type="match status" value="1"/>
</dbReference>
<dbReference type="Gene3D" id="3.30.70.3290">
    <property type="match status" value="1"/>
</dbReference>
<dbReference type="FunFam" id="3.40.47.10:FF:000019">
    <property type="entry name" value="Polyketide synthase type I"/>
    <property type="match status" value="1"/>
</dbReference>
<dbReference type="Pfam" id="PF08659">
    <property type="entry name" value="KR"/>
    <property type="match status" value="1"/>
</dbReference>
<evidence type="ECO:0000259" key="8">
    <source>
        <dbReference type="PROSITE" id="PS50075"/>
    </source>
</evidence>
<dbReference type="Gene3D" id="3.40.50.720">
    <property type="entry name" value="NAD(P)-binding Rossmann-like Domain"/>
    <property type="match status" value="1"/>
</dbReference>
<dbReference type="InterPro" id="IPR015083">
    <property type="entry name" value="NorB/c/GfsB-D-like_docking"/>
</dbReference>
<dbReference type="SMART" id="SM00827">
    <property type="entry name" value="PKS_AT"/>
    <property type="match status" value="1"/>
</dbReference>
<dbReference type="InterPro" id="IPR014030">
    <property type="entry name" value="Ketoacyl_synth_N"/>
</dbReference>
<name>A0A640V0H1_9ACTN</name>
<dbReference type="GO" id="GO:0033068">
    <property type="term" value="P:macrolide biosynthetic process"/>
    <property type="evidence" value="ECO:0007669"/>
    <property type="project" value="UniProtKB-ARBA"/>
</dbReference>
<dbReference type="InterPro" id="IPR050091">
    <property type="entry name" value="PKS_NRPS_Biosynth_Enz"/>
</dbReference>
<dbReference type="InterPro" id="IPR016039">
    <property type="entry name" value="Thiolase-like"/>
</dbReference>
<dbReference type="CDD" id="cd08952">
    <property type="entry name" value="KR_1_SDR_x"/>
    <property type="match status" value="1"/>
</dbReference>
<dbReference type="SUPFAM" id="SSF51735">
    <property type="entry name" value="NAD(P)-binding Rossmann-fold domains"/>
    <property type="match status" value="2"/>
</dbReference>
<dbReference type="Gene3D" id="6.10.140.1830">
    <property type="match status" value="1"/>
</dbReference>
<feature type="domain" description="Ketosynthase family 3 (KS3)" evidence="9">
    <location>
        <begin position="33"/>
        <end position="459"/>
    </location>
</feature>
<keyword evidence="3" id="KW-0597">Phosphoprotein</keyword>